<dbReference type="PANTHER" id="PTHR36435:SF1">
    <property type="entry name" value="CAAX AMINO TERMINAL PROTEASE FAMILY PROTEIN"/>
    <property type="match status" value="1"/>
</dbReference>
<feature type="transmembrane region" description="Helical" evidence="1">
    <location>
        <begin position="296"/>
        <end position="315"/>
    </location>
</feature>
<feature type="transmembrane region" description="Helical" evidence="1">
    <location>
        <begin position="12"/>
        <end position="32"/>
    </location>
</feature>
<feature type="transmembrane region" description="Helical" evidence="1">
    <location>
        <begin position="173"/>
        <end position="190"/>
    </location>
</feature>
<dbReference type="PANTHER" id="PTHR36435">
    <property type="entry name" value="SLR1288 PROTEIN"/>
    <property type="match status" value="1"/>
</dbReference>
<proteinExistence type="predicted"/>
<dbReference type="EMBL" id="SMAL01000012">
    <property type="protein sequence ID" value="TCT12269.1"/>
    <property type="molecule type" value="Genomic_DNA"/>
</dbReference>
<keyword evidence="4" id="KW-1185">Reference proteome</keyword>
<evidence type="ECO:0000259" key="2">
    <source>
        <dbReference type="Pfam" id="PF02517"/>
    </source>
</evidence>
<feature type="transmembrane region" description="Helical" evidence="1">
    <location>
        <begin position="234"/>
        <end position="260"/>
    </location>
</feature>
<keyword evidence="1" id="KW-1133">Transmembrane helix</keyword>
<feature type="transmembrane region" description="Helical" evidence="1">
    <location>
        <begin position="118"/>
        <end position="138"/>
    </location>
</feature>
<dbReference type="AlphaFoldDB" id="A0A4R3MGF5"/>
<feature type="transmembrane region" description="Helical" evidence="1">
    <location>
        <begin position="74"/>
        <end position="98"/>
    </location>
</feature>
<feature type="domain" description="CAAX prenyl protease 2/Lysostaphin resistance protein A-like" evidence="2">
    <location>
        <begin position="120"/>
        <end position="206"/>
    </location>
</feature>
<dbReference type="Pfam" id="PF02517">
    <property type="entry name" value="Rce1-like"/>
    <property type="match status" value="1"/>
</dbReference>
<gene>
    <name evidence="3" type="ORF">EDC18_11241</name>
</gene>
<dbReference type="RefSeq" id="WP_132253805.1">
    <property type="nucleotide sequence ID" value="NZ_SMAL01000012.1"/>
</dbReference>
<dbReference type="InterPro" id="IPR052710">
    <property type="entry name" value="CAAX_protease"/>
</dbReference>
<reference evidence="3 4" key="1">
    <citation type="submission" date="2019-03" db="EMBL/GenBank/DDBJ databases">
        <title>Genomic Encyclopedia of Type Strains, Phase IV (KMG-IV): sequencing the most valuable type-strain genomes for metagenomic binning, comparative biology and taxonomic classification.</title>
        <authorList>
            <person name="Goeker M."/>
        </authorList>
    </citation>
    <scope>NUCLEOTIDE SEQUENCE [LARGE SCALE GENOMIC DNA]</scope>
    <source>
        <strain evidence="3 4">DSM 24629</strain>
    </source>
</reference>
<dbReference type="InterPro" id="IPR003675">
    <property type="entry name" value="Rce1/LyrA-like_dom"/>
</dbReference>
<protein>
    <recommendedName>
        <fullName evidence="2">CAAX prenyl protease 2/Lysostaphin resistance protein A-like domain-containing protein</fullName>
    </recommendedName>
</protein>
<organism evidence="3 4">
    <name type="scientific">Natranaerovirga pectinivora</name>
    <dbReference type="NCBI Taxonomy" id="682400"/>
    <lineage>
        <taxon>Bacteria</taxon>
        <taxon>Bacillati</taxon>
        <taxon>Bacillota</taxon>
        <taxon>Clostridia</taxon>
        <taxon>Lachnospirales</taxon>
        <taxon>Natranaerovirgaceae</taxon>
        <taxon>Natranaerovirga</taxon>
    </lineage>
</organism>
<keyword evidence="1" id="KW-0472">Membrane</keyword>
<name>A0A4R3MGF5_9FIRM</name>
<evidence type="ECO:0000313" key="4">
    <source>
        <dbReference type="Proteomes" id="UP000294902"/>
    </source>
</evidence>
<comment type="caution">
    <text evidence="3">The sequence shown here is derived from an EMBL/GenBank/DDBJ whole genome shotgun (WGS) entry which is preliminary data.</text>
</comment>
<accession>A0A4R3MGF5</accession>
<dbReference type="GO" id="GO:0004175">
    <property type="term" value="F:endopeptidase activity"/>
    <property type="evidence" value="ECO:0007669"/>
    <property type="project" value="UniProtKB-ARBA"/>
</dbReference>
<dbReference type="OrthoDB" id="2035856at2"/>
<keyword evidence="1" id="KW-0812">Transmembrane</keyword>
<dbReference type="Proteomes" id="UP000294902">
    <property type="component" value="Unassembled WGS sequence"/>
</dbReference>
<evidence type="ECO:0000313" key="3">
    <source>
        <dbReference type="EMBL" id="TCT12269.1"/>
    </source>
</evidence>
<sequence length="318" mass="36231">MKEIIKVNRFTLTIFLISIIGSFFYSDILRLFNLNDDIYYRILIPQLGFLLLPILIFLIINNKNLKALLRIKPITLYEIISIIGFSLFILPVGWFINLLSQLFATNHIEGTLVNLTEIPFFIAILLIAVLPSITEEILCRGILYNSYRKFGILKATLLSSLIFGMIHMNINQFLYAIVLGFIFVLLVEVTDSIFSSILAHFVINTIPVLLLRALSNIELTELAETTELTGNVEVISGIIITFILLLFTAPIALFIFYGLAKYNDRLNHIKSIFNPKIKSEVDAPEITTFSKEKNKIVTIHIYICIFIFASLSILIEFL</sequence>
<evidence type="ECO:0000256" key="1">
    <source>
        <dbReference type="SAM" id="Phobius"/>
    </source>
</evidence>
<feature type="transmembrane region" description="Helical" evidence="1">
    <location>
        <begin position="38"/>
        <end position="62"/>
    </location>
</feature>
<dbReference type="GO" id="GO:0080120">
    <property type="term" value="P:CAAX-box protein maturation"/>
    <property type="evidence" value="ECO:0007669"/>
    <property type="project" value="UniProtKB-ARBA"/>
</dbReference>